<sequence>MSVDLKTAIESAETFMQIDVLLRGAEVNFVVIDGVWNGRQVISVNHPGNIELLVLSKKVA</sequence>
<organism evidence="1 2">
    <name type="scientific">Simkania negevensis (strain ATCC VR-1471 / DSM 27360 / Z)</name>
    <dbReference type="NCBI Taxonomy" id="331113"/>
    <lineage>
        <taxon>Bacteria</taxon>
        <taxon>Pseudomonadati</taxon>
        <taxon>Chlamydiota</taxon>
        <taxon>Chlamydiia</taxon>
        <taxon>Parachlamydiales</taxon>
        <taxon>Simkaniaceae</taxon>
        <taxon>Simkania</taxon>
    </lineage>
</organism>
<proteinExistence type="predicted"/>
<reference key="1">
    <citation type="journal article" date="2011" name="Mol. Biol. Evol.">
        <title>Unity in variety -- the pan-genome of the Chlamydiae.</title>
        <authorList>
            <person name="Collingro A."/>
            <person name="Tischler P."/>
            <person name="Weinmaier T."/>
            <person name="Penz T."/>
            <person name="Heinz E."/>
            <person name="Brunham R.C."/>
            <person name="Read T.D."/>
            <person name="Bavoil P.M."/>
            <person name="Sachse K."/>
            <person name="Kahane S."/>
            <person name="Friedman M.G."/>
            <person name="Rattei T."/>
            <person name="Myers G.S.A."/>
            <person name="Horn M."/>
        </authorList>
    </citation>
    <scope>NUCLEOTIDE SEQUENCE</scope>
    <source>
        <strain>Z</strain>
    </source>
</reference>
<evidence type="ECO:0000313" key="2">
    <source>
        <dbReference type="Proteomes" id="UP000000496"/>
    </source>
</evidence>
<dbReference type="EMBL" id="FR872582">
    <property type="protein sequence ID" value="CCB88254.1"/>
    <property type="molecule type" value="Genomic_DNA"/>
</dbReference>
<accession>F8L6C4</accession>
<dbReference type="HOGENOM" id="CLU_2939310_0_0_0"/>
<gene>
    <name evidence="1" type="ordered locus">SNE_A03770</name>
</gene>
<dbReference type="KEGG" id="sng:SNE_A03770"/>
<dbReference type="AlphaFoldDB" id="F8L6C4"/>
<dbReference type="Proteomes" id="UP000000496">
    <property type="component" value="Chromosome gsn.131"/>
</dbReference>
<reference evidence="1 2" key="2">
    <citation type="journal article" date="2011" name="Mol. Biol. Evol.">
        <title>Unity in variety--the pan-genome of the Chlamydiae.</title>
        <authorList>
            <person name="Collingro A."/>
            <person name="Tischler P."/>
            <person name="Weinmaier T."/>
            <person name="Penz T."/>
            <person name="Heinz E."/>
            <person name="Brunham R.C."/>
            <person name="Read T.D."/>
            <person name="Bavoil P.M."/>
            <person name="Sachse K."/>
            <person name="Kahane S."/>
            <person name="Friedman M.G."/>
            <person name="Rattei T."/>
            <person name="Myers G.S."/>
            <person name="Horn M."/>
        </authorList>
    </citation>
    <scope>NUCLEOTIDE SEQUENCE [LARGE SCALE GENOMIC DNA]</scope>
    <source>
        <strain evidence="2">ATCC VR-1471 / Z</strain>
    </source>
</reference>
<keyword evidence="2" id="KW-1185">Reference proteome</keyword>
<dbReference type="RefSeq" id="WP_013942721.1">
    <property type="nucleotide sequence ID" value="NC_015713.1"/>
</dbReference>
<evidence type="ECO:0000313" key="1">
    <source>
        <dbReference type="EMBL" id="CCB88254.1"/>
    </source>
</evidence>
<name>F8L6C4_SIMNZ</name>
<protein>
    <submittedName>
        <fullName evidence="1">Uncharacterized protein</fullName>
    </submittedName>
</protein>